<dbReference type="SUPFAM" id="SSF56420">
    <property type="entry name" value="Peptide deformylase"/>
    <property type="match status" value="1"/>
</dbReference>
<dbReference type="PANTHER" id="PTHR10458:SF2">
    <property type="entry name" value="PEPTIDE DEFORMYLASE, MITOCHONDRIAL"/>
    <property type="match status" value="1"/>
</dbReference>
<evidence type="ECO:0000313" key="7">
    <source>
        <dbReference type="EMBL" id="MFC4265853.1"/>
    </source>
</evidence>
<dbReference type="HAMAP" id="MF_00163">
    <property type="entry name" value="Pep_deformylase"/>
    <property type="match status" value="1"/>
</dbReference>
<accession>A0ABV8R1L4</accession>
<sequence length="215" mass="23571">MTSVGPAAYSDSYVVETVAQILAAGTLPGIIQCGNPVLRAQAVEYTGQLNDADLAELINLMRRTMLAAPGVGLAAPQIGIPLQLAVLEDLYEIPQESAVARKREHLEFFAILNPRYMPLDLQREAHYEGCLSVSGWQAVVERHASIELTYDGELGSPEVRKFSGWQARIVQHETDHLAGTLYVDKALMRSLCSSGEYLNHWAHPDISAARIGLNF</sequence>
<gene>
    <name evidence="6" type="primary">def</name>
    <name evidence="7" type="ORF">ACFOW9_09605</name>
</gene>
<dbReference type="PANTHER" id="PTHR10458">
    <property type="entry name" value="PEPTIDE DEFORMYLASE"/>
    <property type="match status" value="1"/>
</dbReference>
<feature type="binding site" evidence="6">
    <location>
        <position position="130"/>
    </location>
    <ligand>
        <name>Fe cation</name>
        <dbReference type="ChEBI" id="CHEBI:24875"/>
    </ligand>
</feature>
<dbReference type="RefSeq" id="WP_230068747.1">
    <property type="nucleotide sequence ID" value="NZ_BAABLL010000014.1"/>
</dbReference>
<keyword evidence="2 6" id="KW-0479">Metal-binding</keyword>
<dbReference type="Gene3D" id="3.90.45.10">
    <property type="entry name" value="Peptide deformylase"/>
    <property type="match status" value="1"/>
</dbReference>
<keyword evidence="8" id="KW-1185">Reference proteome</keyword>
<comment type="function">
    <text evidence="6">Removes the formyl group from the N-terminal Met of newly synthesized proteins. Requires at least a dipeptide for an efficient rate of reaction. N-terminal L-methionine is a prerequisite for activity but the enzyme has broad specificity at other positions.</text>
</comment>
<name>A0ABV8R1L4_9MICC</name>
<dbReference type="InterPro" id="IPR023635">
    <property type="entry name" value="Peptide_deformylase"/>
</dbReference>
<comment type="catalytic activity">
    <reaction evidence="6">
        <text>N-terminal N-formyl-L-methionyl-[peptide] + H2O = N-terminal L-methionyl-[peptide] + formate</text>
        <dbReference type="Rhea" id="RHEA:24420"/>
        <dbReference type="Rhea" id="RHEA-COMP:10639"/>
        <dbReference type="Rhea" id="RHEA-COMP:10640"/>
        <dbReference type="ChEBI" id="CHEBI:15377"/>
        <dbReference type="ChEBI" id="CHEBI:15740"/>
        <dbReference type="ChEBI" id="CHEBI:49298"/>
        <dbReference type="ChEBI" id="CHEBI:64731"/>
        <dbReference type="EC" id="3.5.1.88"/>
    </reaction>
</comment>
<dbReference type="Proteomes" id="UP001595773">
    <property type="component" value="Unassembled WGS sequence"/>
</dbReference>
<feature type="binding site" evidence="6">
    <location>
        <position position="176"/>
    </location>
    <ligand>
        <name>Fe cation</name>
        <dbReference type="ChEBI" id="CHEBI:24875"/>
    </ligand>
</feature>
<dbReference type="CDD" id="cd00487">
    <property type="entry name" value="Pep_deformylase"/>
    <property type="match status" value="1"/>
</dbReference>
<keyword evidence="3 6" id="KW-0378">Hydrolase</keyword>
<comment type="caution">
    <text evidence="7">The sequence shown here is derived from an EMBL/GenBank/DDBJ whole genome shotgun (WGS) entry which is preliminary data.</text>
</comment>
<comment type="similarity">
    <text evidence="1 6">Belongs to the polypeptide deformylase family.</text>
</comment>
<keyword evidence="4 6" id="KW-0648">Protein biosynthesis</keyword>
<comment type="cofactor">
    <cofactor evidence="6">
        <name>Fe(2+)</name>
        <dbReference type="ChEBI" id="CHEBI:29033"/>
    </cofactor>
    <text evidence="6">Binds 1 Fe(2+) ion.</text>
</comment>
<evidence type="ECO:0000256" key="6">
    <source>
        <dbReference type="HAMAP-Rule" id="MF_00163"/>
    </source>
</evidence>
<protein>
    <recommendedName>
        <fullName evidence="6">Peptide deformylase</fullName>
        <shortName evidence="6">PDF</shortName>
        <ecNumber evidence="6">3.5.1.88</ecNumber>
    </recommendedName>
    <alternativeName>
        <fullName evidence="6">Polypeptide deformylase</fullName>
    </alternativeName>
</protein>
<dbReference type="InterPro" id="IPR036821">
    <property type="entry name" value="Peptide_deformylase_sf"/>
</dbReference>
<evidence type="ECO:0000256" key="4">
    <source>
        <dbReference type="ARBA" id="ARBA00022917"/>
    </source>
</evidence>
<dbReference type="NCBIfam" id="NF001159">
    <property type="entry name" value="PRK00150.1-3"/>
    <property type="match status" value="1"/>
</dbReference>
<organism evidence="7 8">
    <name type="scientific">Arthrobacter cryoconiti</name>
    <dbReference type="NCBI Taxonomy" id="748907"/>
    <lineage>
        <taxon>Bacteria</taxon>
        <taxon>Bacillati</taxon>
        <taxon>Actinomycetota</taxon>
        <taxon>Actinomycetes</taxon>
        <taxon>Micrococcales</taxon>
        <taxon>Micrococcaceae</taxon>
        <taxon>Arthrobacter</taxon>
    </lineage>
</organism>
<proteinExistence type="inferred from homology"/>
<evidence type="ECO:0000256" key="5">
    <source>
        <dbReference type="ARBA" id="ARBA00023004"/>
    </source>
</evidence>
<feature type="binding site" evidence="6">
    <location>
        <position position="172"/>
    </location>
    <ligand>
        <name>Fe cation</name>
        <dbReference type="ChEBI" id="CHEBI:24875"/>
    </ligand>
</feature>
<dbReference type="PRINTS" id="PR01576">
    <property type="entry name" value="PDEFORMYLASE"/>
</dbReference>
<evidence type="ECO:0000256" key="1">
    <source>
        <dbReference type="ARBA" id="ARBA00010759"/>
    </source>
</evidence>
<reference evidence="8" key="1">
    <citation type="journal article" date="2019" name="Int. J. Syst. Evol. Microbiol.">
        <title>The Global Catalogue of Microorganisms (GCM) 10K type strain sequencing project: providing services to taxonomists for standard genome sequencing and annotation.</title>
        <authorList>
            <consortium name="The Broad Institute Genomics Platform"/>
            <consortium name="The Broad Institute Genome Sequencing Center for Infectious Disease"/>
            <person name="Wu L."/>
            <person name="Ma J."/>
        </authorList>
    </citation>
    <scope>NUCLEOTIDE SEQUENCE [LARGE SCALE GENOMIC DNA]</scope>
    <source>
        <strain evidence="8">CGMCC 1.10698</strain>
    </source>
</reference>
<dbReference type="Pfam" id="PF01327">
    <property type="entry name" value="Pep_deformylase"/>
    <property type="match status" value="1"/>
</dbReference>
<feature type="active site" evidence="6">
    <location>
        <position position="173"/>
    </location>
</feature>
<keyword evidence="5 6" id="KW-0408">Iron</keyword>
<dbReference type="EC" id="3.5.1.88" evidence="6"/>
<evidence type="ECO:0000256" key="3">
    <source>
        <dbReference type="ARBA" id="ARBA00022801"/>
    </source>
</evidence>
<evidence type="ECO:0000313" key="8">
    <source>
        <dbReference type="Proteomes" id="UP001595773"/>
    </source>
</evidence>
<evidence type="ECO:0000256" key="2">
    <source>
        <dbReference type="ARBA" id="ARBA00022723"/>
    </source>
</evidence>
<dbReference type="EMBL" id="JBHSCQ010000011">
    <property type="protein sequence ID" value="MFC4265853.1"/>
    <property type="molecule type" value="Genomic_DNA"/>
</dbReference>